<keyword evidence="4" id="KW-0479">Metal-binding</keyword>
<proteinExistence type="inferred from homology"/>
<dbReference type="InterPro" id="IPR006070">
    <property type="entry name" value="Sua5-like_dom"/>
</dbReference>
<dbReference type="PANTHER" id="PTHR42959">
    <property type="entry name" value="CARBAMOYLTRANSFERASE"/>
    <property type="match status" value="1"/>
</dbReference>
<evidence type="ECO:0000259" key="11">
    <source>
        <dbReference type="PROSITE" id="PS51163"/>
    </source>
</evidence>
<feature type="active site" evidence="9">
    <location>
        <position position="39"/>
    </location>
</feature>
<evidence type="ECO:0000256" key="7">
    <source>
        <dbReference type="ARBA" id="ARBA00048220"/>
    </source>
</evidence>
<evidence type="ECO:0000256" key="5">
    <source>
        <dbReference type="ARBA" id="ARBA00022771"/>
    </source>
</evidence>
<dbReference type="GO" id="GO:0016874">
    <property type="term" value="F:ligase activity"/>
    <property type="evidence" value="ECO:0007669"/>
    <property type="project" value="UniProtKB-UniRule"/>
</dbReference>
<dbReference type="PIRSF" id="PIRSF006256">
    <property type="entry name" value="CMPcnvr_hdrg_mat"/>
    <property type="match status" value="1"/>
</dbReference>
<dbReference type="SUPFAM" id="SSF55821">
    <property type="entry name" value="YrdC/RibB"/>
    <property type="match status" value="1"/>
</dbReference>
<dbReference type="NCBIfam" id="TIGR00143">
    <property type="entry name" value="hypF"/>
    <property type="match status" value="1"/>
</dbReference>
<evidence type="ECO:0000256" key="2">
    <source>
        <dbReference type="ARBA" id="ARBA00008097"/>
    </source>
</evidence>
<dbReference type="SUPFAM" id="SSF54975">
    <property type="entry name" value="Acylphosphatase/BLUF domain-like"/>
    <property type="match status" value="1"/>
</dbReference>
<dbReference type="Gene3D" id="3.30.110.120">
    <property type="match status" value="1"/>
</dbReference>
<evidence type="ECO:0000256" key="6">
    <source>
        <dbReference type="ARBA" id="ARBA00022833"/>
    </source>
</evidence>
<sequence>MAARSAVDVCITGVVQGVGFRPFVFRAAQAHGIAGWVLNDDGGVRLRAEGPPDLLDAFLAALQAAPPPAARIVSFASSAAAPQGLATFEIRASAMRARPTARVSPDLPICAACLRDLADPADRRHGYPYVNCTDCGPRYSIVLSLPYDRPRTTMRSWPMCEACRREYDDPGDRRFHAQPTACTACGPRYRLELADGRVAADDPVDAAAALLRDGAIVAVKGIGGYHLGCDARDAGAVCALRERKFRKERPFAIMARDLDAARELVILDASAETLLRAIERPIVLAPMRERLAGVAPDNDELGVMLPYAPLHHLLFAAGAPRALVMTSANRSSEPIAYRNADARTALAGIADAFLIGERPIARRIDDSIVRAGAAGPVVLRRARGYAPRAVATFPDATPILAVGGDLKNAIALIVGGQAFVSQHIGDLDHAPTRAAFAATIDDLCAMYGVERSGLTVAHDLHPEYYAAEYARALGGRAVAIQHHRAHIASVLAERAAWDEDVVGFAFDGTGYGDDGTIWGGEVFAGSLRSGLARVTHLRAMTLPGGDAAARYPVQAAAGALAGIADDIAFDQAPFAFPPRFAQARAVARSGLRAYSTSSIGRLFDAVAALCGFTREQTFEGQAAMWLEHLARRSPAVPAYAFALRGGTFDGEPVLRAIVADRLAGRDPGAIARAFHGAVAAAVVDLAEALDARRVVASGGVFQNALLTSALVEAFGDRLWLNRDVPPNDGGLALGQAALAHAAQSGT</sequence>
<evidence type="ECO:0000256" key="1">
    <source>
        <dbReference type="ARBA" id="ARBA00004711"/>
    </source>
</evidence>
<dbReference type="PROSITE" id="PS00150">
    <property type="entry name" value="ACYLPHOSPHATASE_1"/>
    <property type="match status" value="1"/>
</dbReference>
<comment type="catalytic activity">
    <reaction evidence="9">
        <text>an acyl phosphate + H2O = a carboxylate + phosphate + H(+)</text>
        <dbReference type="Rhea" id="RHEA:14965"/>
        <dbReference type="ChEBI" id="CHEBI:15377"/>
        <dbReference type="ChEBI" id="CHEBI:15378"/>
        <dbReference type="ChEBI" id="CHEBI:29067"/>
        <dbReference type="ChEBI" id="CHEBI:43474"/>
        <dbReference type="ChEBI" id="CHEBI:59918"/>
        <dbReference type="EC" id="3.6.1.7"/>
    </reaction>
</comment>
<keyword evidence="6" id="KW-0862">Zinc</keyword>
<dbReference type="EC" id="6.2.-.-" evidence="8"/>
<comment type="catalytic activity">
    <reaction evidence="7">
        <text>C-terminal L-cysteinyl-[HypE protein] + carbamoyl phosphate + ATP + H2O = C-terminal S-carboxamide-L-cysteinyl-[HypE protein] + AMP + phosphate + diphosphate + H(+)</text>
        <dbReference type="Rhea" id="RHEA:55636"/>
        <dbReference type="Rhea" id="RHEA-COMP:14247"/>
        <dbReference type="Rhea" id="RHEA-COMP:14392"/>
        <dbReference type="ChEBI" id="CHEBI:15377"/>
        <dbReference type="ChEBI" id="CHEBI:15378"/>
        <dbReference type="ChEBI" id="CHEBI:30616"/>
        <dbReference type="ChEBI" id="CHEBI:33019"/>
        <dbReference type="ChEBI" id="CHEBI:43474"/>
        <dbReference type="ChEBI" id="CHEBI:58228"/>
        <dbReference type="ChEBI" id="CHEBI:76913"/>
        <dbReference type="ChEBI" id="CHEBI:139126"/>
        <dbReference type="ChEBI" id="CHEBI:456215"/>
    </reaction>
</comment>
<dbReference type="Pfam" id="PF17788">
    <property type="entry name" value="HypF_C"/>
    <property type="match status" value="1"/>
</dbReference>
<dbReference type="PANTHER" id="PTHR42959:SF1">
    <property type="entry name" value="CARBAMOYLTRANSFERASE HYPF"/>
    <property type="match status" value="1"/>
</dbReference>
<organism evidence="12 13">
    <name type="scientific">Vulcanimicrobium alpinum</name>
    <dbReference type="NCBI Taxonomy" id="3016050"/>
    <lineage>
        <taxon>Bacteria</taxon>
        <taxon>Bacillati</taxon>
        <taxon>Vulcanimicrobiota</taxon>
        <taxon>Vulcanimicrobiia</taxon>
        <taxon>Vulcanimicrobiales</taxon>
        <taxon>Vulcanimicrobiaceae</taxon>
        <taxon>Vulcanimicrobium</taxon>
    </lineage>
</organism>
<feature type="domain" description="Acylphosphatase-like" evidence="10">
    <location>
        <begin position="6"/>
        <end position="92"/>
    </location>
</feature>
<dbReference type="GO" id="GO:0008270">
    <property type="term" value="F:zinc ion binding"/>
    <property type="evidence" value="ECO:0007669"/>
    <property type="project" value="UniProtKB-KW"/>
</dbReference>
<evidence type="ECO:0000256" key="3">
    <source>
        <dbReference type="ARBA" id="ARBA00022598"/>
    </source>
</evidence>
<dbReference type="Pfam" id="PF22521">
    <property type="entry name" value="HypF_C_2"/>
    <property type="match status" value="1"/>
</dbReference>
<evidence type="ECO:0000256" key="8">
    <source>
        <dbReference type="PIRNR" id="PIRNR006256"/>
    </source>
</evidence>
<comment type="similarity">
    <text evidence="2 8">Belongs to the carbamoyltransferase HypF family.</text>
</comment>
<dbReference type="InterPro" id="IPR011125">
    <property type="entry name" value="Znf_HypF"/>
</dbReference>
<keyword evidence="9" id="KW-0378">Hydrolase</keyword>
<dbReference type="Gene3D" id="3.30.420.360">
    <property type="match status" value="1"/>
</dbReference>
<dbReference type="Gene3D" id="3.30.420.40">
    <property type="match status" value="1"/>
</dbReference>
<dbReference type="InterPro" id="IPR041440">
    <property type="entry name" value="HypF_C"/>
</dbReference>
<comment type="pathway">
    <text evidence="1">Protein modification; [NiFe] hydrogenase maturation.</text>
</comment>
<dbReference type="GO" id="GO:0003725">
    <property type="term" value="F:double-stranded RNA binding"/>
    <property type="evidence" value="ECO:0007669"/>
    <property type="project" value="InterPro"/>
</dbReference>
<dbReference type="Gene3D" id="3.90.870.50">
    <property type="match status" value="1"/>
</dbReference>
<dbReference type="Pfam" id="PF00708">
    <property type="entry name" value="Acylphosphatase"/>
    <property type="match status" value="1"/>
</dbReference>
<evidence type="ECO:0000256" key="4">
    <source>
        <dbReference type="ARBA" id="ARBA00022723"/>
    </source>
</evidence>
<dbReference type="AlphaFoldDB" id="A0AAN2C9X6"/>
<dbReference type="Proteomes" id="UP001317532">
    <property type="component" value="Chromosome"/>
</dbReference>
<keyword evidence="5" id="KW-0863">Zinc-finger</keyword>
<dbReference type="RefSeq" id="WP_317997458.1">
    <property type="nucleotide sequence ID" value="NZ_AP025523.1"/>
</dbReference>
<dbReference type="InterPro" id="IPR004421">
    <property type="entry name" value="Carbamoyltransferase_HypF"/>
</dbReference>
<feature type="domain" description="YrdC-like" evidence="11">
    <location>
        <begin position="201"/>
        <end position="384"/>
    </location>
</feature>
<dbReference type="GO" id="GO:0003998">
    <property type="term" value="F:acylphosphatase activity"/>
    <property type="evidence" value="ECO:0007669"/>
    <property type="project" value="UniProtKB-EC"/>
</dbReference>
<name>A0AAN2C9X6_UNVUL</name>
<keyword evidence="3" id="KW-0436">Ligase</keyword>
<dbReference type="PROSITE" id="PS51160">
    <property type="entry name" value="ACYLPHOSPHATASE_3"/>
    <property type="match status" value="1"/>
</dbReference>
<protein>
    <recommendedName>
        <fullName evidence="8">Carbamoyltransferase</fullName>
        <ecNumber evidence="8">6.2.-.-</ecNumber>
    </recommendedName>
</protein>
<dbReference type="InterPro" id="IPR043129">
    <property type="entry name" value="ATPase_NBD"/>
</dbReference>
<evidence type="ECO:0000313" key="13">
    <source>
        <dbReference type="Proteomes" id="UP001317532"/>
    </source>
</evidence>
<dbReference type="PROSITE" id="PS51163">
    <property type="entry name" value="YRDC"/>
    <property type="match status" value="1"/>
</dbReference>
<dbReference type="EMBL" id="AP025523">
    <property type="protein sequence ID" value="BDE06506.1"/>
    <property type="molecule type" value="Genomic_DNA"/>
</dbReference>
<dbReference type="InterPro" id="IPR055128">
    <property type="entry name" value="HypF_C_2"/>
</dbReference>
<dbReference type="GO" id="GO:0051604">
    <property type="term" value="P:protein maturation"/>
    <property type="evidence" value="ECO:0007669"/>
    <property type="project" value="TreeGrafter"/>
</dbReference>
<dbReference type="InterPro" id="IPR001792">
    <property type="entry name" value="Acylphosphatase-like_dom"/>
</dbReference>
<evidence type="ECO:0000313" key="12">
    <source>
        <dbReference type="EMBL" id="BDE06506.1"/>
    </source>
</evidence>
<dbReference type="InterPro" id="IPR036046">
    <property type="entry name" value="Acylphosphatase-like_dom_sf"/>
</dbReference>
<keyword evidence="13" id="KW-1185">Reference proteome</keyword>
<accession>A0AAN2C9X6</accession>
<gene>
    <name evidence="12" type="primary">hypF</name>
    <name evidence="12" type="ORF">WPS_17820</name>
</gene>
<dbReference type="Pfam" id="PF07503">
    <property type="entry name" value="zf-HYPF"/>
    <property type="match status" value="2"/>
</dbReference>
<dbReference type="KEGG" id="vab:WPS_17820"/>
<reference evidence="12 13" key="1">
    <citation type="journal article" date="2022" name="ISME Commun">
        <title>Vulcanimicrobium alpinus gen. nov. sp. nov., the first cultivated representative of the candidate phylum 'Eremiobacterota', is a metabolically versatile aerobic anoxygenic phototroph.</title>
        <authorList>
            <person name="Yabe S."/>
            <person name="Muto K."/>
            <person name="Abe K."/>
            <person name="Yokota A."/>
            <person name="Staudigel H."/>
            <person name="Tebo B.M."/>
        </authorList>
    </citation>
    <scope>NUCLEOTIDE SEQUENCE [LARGE SCALE GENOMIC DNA]</scope>
    <source>
        <strain evidence="12 13">WC8-2</strain>
    </source>
</reference>
<evidence type="ECO:0000259" key="10">
    <source>
        <dbReference type="PROSITE" id="PS51160"/>
    </source>
</evidence>
<dbReference type="SUPFAM" id="SSF53067">
    <property type="entry name" value="Actin-like ATPase domain"/>
    <property type="match status" value="1"/>
</dbReference>
<dbReference type="InterPro" id="IPR017968">
    <property type="entry name" value="Acylphosphatase_CS"/>
</dbReference>
<dbReference type="InterPro" id="IPR051060">
    <property type="entry name" value="Carbamoyltrans_HypF-like"/>
</dbReference>
<feature type="active site" evidence="9">
    <location>
        <position position="21"/>
    </location>
</feature>
<dbReference type="InterPro" id="IPR017945">
    <property type="entry name" value="DHBP_synth_RibB-like_a/b_dom"/>
</dbReference>
<dbReference type="GO" id="GO:0016743">
    <property type="term" value="F:carboxyl- or carbamoyltransferase activity"/>
    <property type="evidence" value="ECO:0007669"/>
    <property type="project" value="UniProtKB-UniRule"/>
</dbReference>
<evidence type="ECO:0000256" key="9">
    <source>
        <dbReference type="PROSITE-ProRule" id="PRU00520"/>
    </source>
</evidence>
<dbReference type="Pfam" id="PF01300">
    <property type="entry name" value="Sua5_yciO_yrdC"/>
    <property type="match status" value="1"/>
</dbReference>